<comment type="caution">
    <text evidence="1">The sequence shown here is derived from an EMBL/GenBank/DDBJ whole genome shotgun (WGS) entry which is preliminary data.</text>
</comment>
<organism evidence="1 2">
    <name type="scientific">Thelohanellus kitauei</name>
    <name type="common">Myxosporean</name>
    <dbReference type="NCBI Taxonomy" id="669202"/>
    <lineage>
        <taxon>Eukaryota</taxon>
        <taxon>Metazoa</taxon>
        <taxon>Cnidaria</taxon>
        <taxon>Myxozoa</taxon>
        <taxon>Myxosporea</taxon>
        <taxon>Bivalvulida</taxon>
        <taxon>Platysporina</taxon>
        <taxon>Myxobolidae</taxon>
        <taxon>Thelohanellus</taxon>
    </lineage>
</organism>
<protein>
    <submittedName>
        <fullName evidence="1">Uncharacterized protein</fullName>
    </submittedName>
</protein>
<dbReference type="AlphaFoldDB" id="A0A0C2IWE7"/>
<name>A0A0C2IWE7_THEKT</name>
<evidence type="ECO:0000313" key="2">
    <source>
        <dbReference type="Proteomes" id="UP000031668"/>
    </source>
</evidence>
<gene>
    <name evidence="1" type="ORF">RF11_11277</name>
</gene>
<dbReference type="Proteomes" id="UP000031668">
    <property type="component" value="Unassembled WGS sequence"/>
</dbReference>
<sequence>MGKYIILLLLKNVANKPKYNQQSSKAHFVWSSLTKYAEFLDINSHGFQVDTTRIMTFLKICTISLLPEFVEEATNYYERIMADKEIFPNKNGFHLYMIRNYN</sequence>
<keyword evidence="2" id="KW-1185">Reference proteome</keyword>
<accession>A0A0C2IWE7</accession>
<evidence type="ECO:0000313" key="1">
    <source>
        <dbReference type="EMBL" id="KII61192.1"/>
    </source>
</evidence>
<reference evidence="1 2" key="1">
    <citation type="journal article" date="2014" name="Genome Biol. Evol.">
        <title>The genome of the myxosporean Thelohanellus kitauei shows adaptations to nutrient acquisition within its fish host.</title>
        <authorList>
            <person name="Yang Y."/>
            <person name="Xiong J."/>
            <person name="Zhou Z."/>
            <person name="Huo F."/>
            <person name="Miao W."/>
            <person name="Ran C."/>
            <person name="Liu Y."/>
            <person name="Zhang J."/>
            <person name="Feng J."/>
            <person name="Wang M."/>
            <person name="Wang M."/>
            <person name="Wang L."/>
            <person name="Yao B."/>
        </authorList>
    </citation>
    <scope>NUCLEOTIDE SEQUENCE [LARGE SCALE GENOMIC DNA]</scope>
    <source>
        <strain evidence="1">Wuqing</strain>
    </source>
</reference>
<dbReference type="EMBL" id="JWZT01005374">
    <property type="protein sequence ID" value="KII61192.1"/>
    <property type="molecule type" value="Genomic_DNA"/>
</dbReference>
<proteinExistence type="predicted"/>